<organism evidence="15 16">
    <name type="scientific">Halapricum salinum</name>
    <dbReference type="NCBI Taxonomy" id="1457250"/>
    <lineage>
        <taxon>Archaea</taxon>
        <taxon>Methanobacteriati</taxon>
        <taxon>Methanobacteriota</taxon>
        <taxon>Stenosarchaea group</taxon>
        <taxon>Halobacteria</taxon>
        <taxon>Halobacteriales</taxon>
        <taxon>Haloarculaceae</taxon>
        <taxon>Halapricum</taxon>
    </lineage>
</organism>
<evidence type="ECO:0000256" key="7">
    <source>
        <dbReference type="ARBA" id="ARBA00022771"/>
    </source>
</evidence>
<feature type="transmembrane region" description="Helical" evidence="13">
    <location>
        <begin position="290"/>
        <end position="311"/>
    </location>
</feature>
<keyword evidence="4" id="KW-0808">Transferase</keyword>
<dbReference type="EC" id="2.3.2.27" evidence="3"/>
<keyword evidence="16" id="KW-1185">Reference proteome</keyword>
<evidence type="ECO:0000313" key="16">
    <source>
        <dbReference type="Proteomes" id="UP000296706"/>
    </source>
</evidence>
<evidence type="ECO:0000256" key="10">
    <source>
        <dbReference type="ARBA" id="ARBA00022989"/>
    </source>
</evidence>
<gene>
    <name evidence="15" type="ORF">DV733_14715</name>
</gene>
<evidence type="ECO:0000256" key="4">
    <source>
        <dbReference type="ARBA" id="ARBA00022679"/>
    </source>
</evidence>
<sequence>MRPGREYLNSSLARSGHDRSQSFSGSEQLTRSMTSADAVGAVVMVGLAMSVAAAWPIYKGWQRRARYRLVRDTEVGTPDTVTSGNTVLLTGAARTRESPIHAPLTEREALVAVWSVSEWQDENLQLKYWSPEARGLRSGAFGIESGGALVTVPAQTCEGSTTSTTSMLGYDAVTGFDIESTLVEVESFDFTEEIPQAVEPPAQFRTLERKVGLEAPDPGVTLVDLGRKHGARRYHEAIVEPGDTLTIRGTIETRADGENVLAPPERGPMVVSDLDPDTLAWRYRWSYWKLFYGSITVILAMMLLSVFLIAVG</sequence>
<protein>
    <recommendedName>
        <fullName evidence="3">RING-type E3 ubiquitin transferase</fullName>
        <ecNumber evidence="3">2.3.2.27</ecNumber>
    </recommendedName>
</protein>
<keyword evidence="11 13" id="KW-0472">Membrane</keyword>
<keyword evidence="6" id="KW-0479">Metal-binding</keyword>
<dbReference type="GO" id="GO:0016020">
    <property type="term" value="C:membrane"/>
    <property type="evidence" value="ECO:0007669"/>
    <property type="project" value="UniProtKB-SubCell"/>
</dbReference>
<keyword evidence="7" id="KW-0863">Zinc-finger</keyword>
<dbReference type="GO" id="GO:0008270">
    <property type="term" value="F:zinc ion binding"/>
    <property type="evidence" value="ECO:0007669"/>
    <property type="project" value="UniProtKB-KW"/>
</dbReference>
<feature type="compositionally biased region" description="Polar residues" evidence="12">
    <location>
        <begin position="21"/>
        <end position="30"/>
    </location>
</feature>
<dbReference type="KEGG" id="hsn:DV733_14715"/>
<evidence type="ECO:0000313" key="15">
    <source>
        <dbReference type="EMBL" id="QCC52408.1"/>
    </source>
</evidence>
<evidence type="ECO:0000256" key="5">
    <source>
        <dbReference type="ARBA" id="ARBA00022692"/>
    </source>
</evidence>
<reference evidence="15 16" key="1">
    <citation type="journal article" date="2019" name="Nat. Commun.">
        <title>A new type of DNA phosphorothioation-based antiviral system in archaea.</title>
        <authorList>
            <person name="Xiong L."/>
            <person name="Liu S."/>
            <person name="Chen S."/>
            <person name="Xiao Y."/>
            <person name="Zhu B."/>
            <person name="Gao Y."/>
            <person name="Zhang Y."/>
            <person name="Chen B."/>
            <person name="Luo J."/>
            <person name="Deng Z."/>
            <person name="Chen X."/>
            <person name="Wang L."/>
            <person name="Chen S."/>
        </authorList>
    </citation>
    <scope>NUCLEOTIDE SEQUENCE [LARGE SCALE GENOMIC DNA]</scope>
    <source>
        <strain evidence="15 16">CBA1105</strain>
    </source>
</reference>
<evidence type="ECO:0000259" key="14">
    <source>
        <dbReference type="Pfam" id="PF12483"/>
    </source>
</evidence>
<evidence type="ECO:0000256" key="13">
    <source>
        <dbReference type="SAM" id="Phobius"/>
    </source>
</evidence>
<keyword evidence="9" id="KW-0862">Zinc</keyword>
<dbReference type="GO" id="GO:0061630">
    <property type="term" value="F:ubiquitin protein ligase activity"/>
    <property type="evidence" value="ECO:0007669"/>
    <property type="project" value="UniProtKB-EC"/>
</dbReference>
<evidence type="ECO:0000256" key="9">
    <source>
        <dbReference type="ARBA" id="ARBA00022833"/>
    </source>
</evidence>
<evidence type="ECO:0000256" key="3">
    <source>
        <dbReference type="ARBA" id="ARBA00012483"/>
    </source>
</evidence>
<evidence type="ECO:0000256" key="11">
    <source>
        <dbReference type="ARBA" id="ARBA00023136"/>
    </source>
</evidence>
<dbReference type="Proteomes" id="UP000296706">
    <property type="component" value="Chromosome"/>
</dbReference>
<evidence type="ECO:0000256" key="12">
    <source>
        <dbReference type="SAM" id="MobiDB-lite"/>
    </source>
</evidence>
<feature type="domain" description="E3 Ubiquitin ligase MUL1-like" evidence="14">
    <location>
        <begin position="229"/>
        <end position="300"/>
    </location>
</feature>
<feature type="region of interest" description="Disordered" evidence="12">
    <location>
        <begin position="1"/>
        <end position="30"/>
    </location>
</feature>
<proteinExistence type="predicted"/>
<comment type="catalytic activity">
    <reaction evidence="1">
        <text>S-ubiquitinyl-[E2 ubiquitin-conjugating enzyme]-L-cysteine + [acceptor protein]-L-lysine = [E2 ubiquitin-conjugating enzyme]-L-cysteine + N(6)-ubiquitinyl-[acceptor protein]-L-lysine.</text>
        <dbReference type="EC" id="2.3.2.27"/>
    </reaction>
</comment>
<evidence type="ECO:0000256" key="1">
    <source>
        <dbReference type="ARBA" id="ARBA00000900"/>
    </source>
</evidence>
<keyword evidence="8" id="KW-0833">Ubl conjugation pathway</keyword>
<name>A0A4D6HGX4_9EURY</name>
<evidence type="ECO:0000256" key="6">
    <source>
        <dbReference type="ARBA" id="ARBA00022723"/>
    </source>
</evidence>
<comment type="subcellular location">
    <subcellularLocation>
        <location evidence="2">Membrane</location>
        <topology evidence="2">Multi-pass membrane protein</topology>
    </subcellularLocation>
</comment>
<keyword evidence="5 13" id="KW-0812">Transmembrane</keyword>
<dbReference type="Pfam" id="PF12483">
    <property type="entry name" value="GIDE"/>
    <property type="match status" value="1"/>
</dbReference>
<feature type="transmembrane region" description="Helical" evidence="13">
    <location>
        <begin position="38"/>
        <end position="58"/>
    </location>
</feature>
<dbReference type="EMBL" id="CP031310">
    <property type="protein sequence ID" value="QCC52408.1"/>
    <property type="molecule type" value="Genomic_DNA"/>
</dbReference>
<keyword evidence="10 13" id="KW-1133">Transmembrane helix</keyword>
<evidence type="ECO:0000256" key="2">
    <source>
        <dbReference type="ARBA" id="ARBA00004141"/>
    </source>
</evidence>
<dbReference type="GO" id="GO:0016567">
    <property type="term" value="P:protein ubiquitination"/>
    <property type="evidence" value="ECO:0007669"/>
    <property type="project" value="InterPro"/>
</dbReference>
<dbReference type="AlphaFoldDB" id="A0A4D6HGX4"/>
<evidence type="ECO:0000256" key="8">
    <source>
        <dbReference type="ARBA" id="ARBA00022786"/>
    </source>
</evidence>
<dbReference type="InterPro" id="IPR022170">
    <property type="entry name" value="MUL1-like"/>
</dbReference>
<accession>A0A4D6HGX4</accession>